<keyword evidence="1" id="KW-0472">Membrane</keyword>
<geneLocation type="plasmid" evidence="2 3">
    <name>pMU3262</name>
</geneLocation>
<name>I3WBV4_THESW</name>
<proteinExistence type="predicted"/>
<keyword evidence="1" id="KW-1133">Transmembrane helix</keyword>
<dbReference type="PATRIC" id="fig|1094508.3.peg.2788"/>
<gene>
    <name evidence="2" type="ordered locus">Tsac_2758</name>
</gene>
<protein>
    <submittedName>
        <fullName evidence="2">Uncharacterized protein</fullName>
    </submittedName>
</protein>
<keyword evidence="2" id="KW-0614">Plasmid</keyword>
<evidence type="ECO:0000313" key="2">
    <source>
        <dbReference type="EMBL" id="AFK94305.1"/>
    </source>
</evidence>
<keyword evidence="1" id="KW-0812">Transmembrane</keyword>
<dbReference type="AlphaFoldDB" id="I3WBV4"/>
<dbReference type="RefSeq" id="WP_014759576.1">
    <property type="nucleotide sequence ID" value="NC_017998.1"/>
</dbReference>
<evidence type="ECO:0000313" key="3">
    <source>
        <dbReference type="Proteomes" id="UP000006178"/>
    </source>
</evidence>
<organism evidence="2 3">
    <name type="scientific">Thermoanaerobacterium saccharolyticum (strain DSM 8691 / JW/SL-YS485)</name>
    <dbReference type="NCBI Taxonomy" id="1094508"/>
    <lineage>
        <taxon>Bacteria</taxon>
        <taxon>Bacillati</taxon>
        <taxon>Bacillota</taxon>
        <taxon>Clostridia</taxon>
        <taxon>Thermoanaerobacterales</taxon>
        <taxon>Thermoanaerobacteraceae</taxon>
        <taxon>Thermoanaerobacterium</taxon>
    </lineage>
</organism>
<reference evidence="2 3" key="1">
    <citation type="journal article" date="2014" name="Appl. Environ. Microbiol.">
        <title>Profile of Secreted Hydrolases, Associated Proteins, and SlpA in Thermoanaerobacterium saccharolyticum during the Degradation of Hemicellulose.</title>
        <authorList>
            <person name="Currie D.H."/>
            <person name="Guss A.M."/>
            <person name="Herring C.D."/>
            <person name="Giannone R.J."/>
            <person name="Johnson C.M."/>
            <person name="Lankford P.K."/>
            <person name="Brown S.D."/>
            <person name="Hettich R.L."/>
            <person name="Lynd L.R."/>
        </authorList>
    </citation>
    <scope>NUCLEOTIDE SEQUENCE [LARGE SCALE GENOMIC DNA]</scope>
    <source>
        <strain evidence="3">DSM 8691 / JW/SL-YS485</strain>
    </source>
</reference>
<feature type="transmembrane region" description="Helical" evidence="1">
    <location>
        <begin position="12"/>
        <end position="31"/>
    </location>
</feature>
<dbReference type="BioCyc" id="TSAC1094508:GLMA-2804-MONOMER"/>
<dbReference type="EMBL" id="CP003185">
    <property type="protein sequence ID" value="AFK94305.1"/>
    <property type="molecule type" value="Genomic_DNA"/>
</dbReference>
<keyword evidence="3" id="KW-1185">Reference proteome</keyword>
<dbReference type="KEGG" id="tsh:Tsac_2758"/>
<sequence>MILQEKKNKKYIFIISAFILSFIIIAGVFLIKPLANNQIIINSNDFDTEIKTVIESYVGYAVQNNWNKALNYLRGEAYLITKTNLQNYNGQSLKLVSINIYNVISSSNFAIADLEVVSSHDNIIYNKYFRYYLYKDKDWQIFSIDTPNKPIYSGSYNKYDFNSIIKNYLDDVQNKQYNKAFELLTTPALENGQNNMLNPDSIDITSEFNNINIHELYNKGNNVFLYVTYTVNTTIKDKSVKKDMSYVFEVDNVNGKWLISNIKLV</sequence>
<evidence type="ECO:0000256" key="1">
    <source>
        <dbReference type="SAM" id="Phobius"/>
    </source>
</evidence>
<dbReference type="Proteomes" id="UP000006178">
    <property type="component" value="Plasmid pMU3262"/>
</dbReference>
<accession>I3WBV4</accession>